<dbReference type="SUPFAM" id="SSF46894">
    <property type="entry name" value="C-terminal effector domain of the bipartite response regulators"/>
    <property type="match status" value="1"/>
</dbReference>
<sequence>MLVSQLSADRFDERQLGDVVDRAEGNAFFVEELVNAAAEPGGAVPNDLADLLLVRLDRLDEAARQVVRTASVGGRRVSHVLLEAVVDLGANELETALRSAVDQNVLTADRGGYAFRHALLGEAVHDDLLPGERIRLHTRYVRALQDDPAAGPAAGLARHARLAHDWPTAFSASIEAAREANAVGAPASAAGHYLRALEIRATESDLSVDGPGPVDLVISAGEALMLAGDPERAEAVLREQYTAMGPGSSVTDQARLLVSLARAGSFLDGEQESLELSAKAVWLVPEGLSVVRTEIMVNHAKVLGAWGRVFEAEQAGLEALAMAEQLQRNDLASDAATTLSALLGSGSTEQMRESLRASVERAASAGALEAELRGRYLLGRSFQDQGQYSEAVGWFESAVELAADRHSRWAPYAFVAYWQLCWIRYLQGDWEQALAMTVVDDQPPLTGAVLTALRCTIGSARGDDIGRELAGLRSFWTRDVAVAIHSAPLEMILAGRRGQPESIMDRYAEVVADLTPVWQEWFDARLRLAAVAIGAIAEALPGCSSQQRLALRNPIERLHADGLEVLARRSSLARQRWGPEGRAWETRLHAETLRARWLVGSDDAPGAEELITAWKMCEEAFARLGHVHELAVVRTALVGVLQAAGGDQPQVRELIAAARRTAVALGAKPLLERLGSHRDAGPGPVELTPREGEVLRQVAEGHSNGEIGKRLFIATKTVSVHVSNLMAKLGASSRTEAVAMARRRGLI</sequence>
<dbReference type="GO" id="GO:0005737">
    <property type="term" value="C:cytoplasm"/>
    <property type="evidence" value="ECO:0007669"/>
    <property type="project" value="TreeGrafter"/>
</dbReference>
<dbReference type="AlphaFoldDB" id="A0A4R7IZB5"/>
<accession>A0A4R7IZB5</accession>
<dbReference type="PROSITE" id="PS50043">
    <property type="entry name" value="HTH_LUXR_2"/>
    <property type="match status" value="1"/>
</dbReference>
<keyword evidence="6" id="KW-1185">Reference proteome</keyword>
<keyword evidence="3" id="KW-0802">TPR repeat</keyword>
<dbReference type="SUPFAM" id="SSF48452">
    <property type="entry name" value="TPR-like"/>
    <property type="match status" value="1"/>
</dbReference>
<protein>
    <submittedName>
        <fullName evidence="5">Regulatory LuxR family protein</fullName>
    </submittedName>
</protein>
<gene>
    <name evidence="5" type="ORF">CLV29_3077</name>
</gene>
<dbReference type="InterPro" id="IPR000792">
    <property type="entry name" value="Tscrpt_reg_LuxR_C"/>
</dbReference>
<dbReference type="Pfam" id="PF13176">
    <property type="entry name" value="TPR_7"/>
    <property type="match status" value="1"/>
</dbReference>
<proteinExistence type="predicted"/>
<comment type="caution">
    <text evidence="5">The sequence shown here is derived from an EMBL/GenBank/DDBJ whole genome shotgun (WGS) entry which is preliminary data.</text>
</comment>
<dbReference type="GO" id="GO:0005524">
    <property type="term" value="F:ATP binding"/>
    <property type="evidence" value="ECO:0007669"/>
    <property type="project" value="UniProtKB-KW"/>
</dbReference>
<dbReference type="InterPro" id="IPR011990">
    <property type="entry name" value="TPR-like_helical_dom_sf"/>
</dbReference>
<evidence type="ECO:0000256" key="3">
    <source>
        <dbReference type="PROSITE-ProRule" id="PRU00339"/>
    </source>
</evidence>
<evidence type="ECO:0000256" key="2">
    <source>
        <dbReference type="ARBA" id="ARBA00022840"/>
    </source>
</evidence>
<dbReference type="SMART" id="SM00421">
    <property type="entry name" value="HTH_LUXR"/>
    <property type="match status" value="1"/>
</dbReference>
<dbReference type="PROSITE" id="PS00622">
    <property type="entry name" value="HTH_LUXR_1"/>
    <property type="match status" value="1"/>
</dbReference>
<dbReference type="Proteomes" id="UP000295371">
    <property type="component" value="Unassembled WGS sequence"/>
</dbReference>
<dbReference type="PANTHER" id="PTHR16305">
    <property type="entry name" value="TESTICULAR SOLUBLE ADENYLYL CYCLASE"/>
    <property type="match status" value="1"/>
</dbReference>
<dbReference type="OrthoDB" id="5476461at2"/>
<dbReference type="PANTHER" id="PTHR16305:SF35">
    <property type="entry name" value="TRANSCRIPTIONAL ACTIVATOR DOMAIN"/>
    <property type="match status" value="1"/>
</dbReference>
<dbReference type="Gene3D" id="1.25.40.10">
    <property type="entry name" value="Tetratricopeptide repeat domain"/>
    <property type="match status" value="1"/>
</dbReference>
<dbReference type="PROSITE" id="PS50005">
    <property type="entry name" value="TPR"/>
    <property type="match status" value="1"/>
</dbReference>
<feature type="domain" description="HTH luxR-type" evidence="4">
    <location>
        <begin position="680"/>
        <end position="745"/>
    </location>
</feature>
<dbReference type="InterPro" id="IPR036388">
    <property type="entry name" value="WH-like_DNA-bd_sf"/>
</dbReference>
<dbReference type="GO" id="GO:0004016">
    <property type="term" value="F:adenylate cyclase activity"/>
    <property type="evidence" value="ECO:0007669"/>
    <property type="project" value="TreeGrafter"/>
</dbReference>
<keyword evidence="2" id="KW-0067">ATP-binding</keyword>
<dbReference type="GO" id="GO:0006355">
    <property type="term" value="P:regulation of DNA-templated transcription"/>
    <property type="evidence" value="ECO:0007669"/>
    <property type="project" value="InterPro"/>
</dbReference>
<dbReference type="Gene3D" id="1.10.10.10">
    <property type="entry name" value="Winged helix-like DNA-binding domain superfamily/Winged helix DNA-binding domain"/>
    <property type="match status" value="1"/>
</dbReference>
<organism evidence="5 6">
    <name type="scientific">Naumannella halotolerans</name>
    <dbReference type="NCBI Taxonomy" id="993414"/>
    <lineage>
        <taxon>Bacteria</taxon>
        <taxon>Bacillati</taxon>
        <taxon>Actinomycetota</taxon>
        <taxon>Actinomycetes</taxon>
        <taxon>Propionibacteriales</taxon>
        <taxon>Propionibacteriaceae</taxon>
        <taxon>Naumannella</taxon>
    </lineage>
</organism>
<dbReference type="InterPro" id="IPR016032">
    <property type="entry name" value="Sig_transdc_resp-reg_C-effctor"/>
</dbReference>
<feature type="repeat" description="TPR" evidence="3">
    <location>
        <begin position="372"/>
        <end position="405"/>
    </location>
</feature>
<keyword evidence="1" id="KW-0547">Nucleotide-binding</keyword>
<evidence type="ECO:0000313" key="6">
    <source>
        <dbReference type="Proteomes" id="UP000295371"/>
    </source>
</evidence>
<dbReference type="Pfam" id="PF00196">
    <property type="entry name" value="GerE"/>
    <property type="match status" value="1"/>
</dbReference>
<evidence type="ECO:0000313" key="5">
    <source>
        <dbReference type="EMBL" id="TDT30054.1"/>
    </source>
</evidence>
<dbReference type="GO" id="GO:0003677">
    <property type="term" value="F:DNA binding"/>
    <property type="evidence" value="ECO:0007669"/>
    <property type="project" value="InterPro"/>
</dbReference>
<name>A0A4R7IZB5_9ACTN</name>
<evidence type="ECO:0000256" key="1">
    <source>
        <dbReference type="ARBA" id="ARBA00022741"/>
    </source>
</evidence>
<dbReference type="CDD" id="cd06170">
    <property type="entry name" value="LuxR_C_like"/>
    <property type="match status" value="1"/>
</dbReference>
<evidence type="ECO:0000259" key="4">
    <source>
        <dbReference type="PROSITE" id="PS50043"/>
    </source>
</evidence>
<dbReference type="PRINTS" id="PR00038">
    <property type="entry name" value="HTHLUXR"/>
</dbReference>
<dbReference type="InterPro" id="IPR019734">
    <property type="entry name" value="TPR_rpt"/>
</dbReference>
<dbReference type="EMBL" id="SOAW01000003">
    <property type="protein sequence ID" value="TDT30054.1"/>
    <property type="molecule type" value="Genomic_DNA"/>
</dbReference>
<reference evidence="5 6" key="1">
    <citation type="submission" date="2019-03" db="EMBL/GenBank/DDBJ databases">
        <title>Genomic Encyclopedia of Archaeal and Bacterial Type Strains, Phase II (KMG-II): from individual species to whole genera.</title>
        <authorList>
            <person name="Goeker M."/>
        </authorList>
    </citation>
    <scope>NUCLEOTIDE SEQUENCE [LARGE SCALE GENOMIC DNA]</scope>
    <source>
        <strain evidence="5 6">DSM 24323</strain>
    </source>
</reference>